<proteinExistence type="predicted"/>
<sequence>MSKEEGLILTVFYPSILGKQEVSFQALTTAGSDGFLQLLPVYADHVLYPALTDSGFYTEAHHINQNGENAGKKAFKLSVFMILAFFL</sequence>
<name>A0A1X0RJ38_RHIZD</name>
<dbReference type="PANTHER" id="PTHR43016">
    <property type="entry name" value="PRESEQUENCE PROTEASE"/>
    <property type="match status" value="1"/>
</dbReference>
<dbReference type="Gene3D" id="3.30.830.10">
    <property type="entry name" value="Metalloenzyme, LuxS/M16 peptidase-like"/>
    <property type="match status" value="1"/>
</dbReference>
<dbReference type="VEuPathDB" id="FungiDB:BCV72DRAFT_331742"/>
<organism evidence="1">
    <name type="scientific">Rhizopus microsporus var. microsporus</name>
    <dbReference type="NCBI Taxonomy" id="86635"/>
    <lineage>
        <taxon>Eukaryota</taxon>
        <taxon>Fungi</taxon>
        <taxon>Fungi incertae sedis</taxon>
        <taxon>Mucoromycota</taxon>
        <taxon>Mucoromycotina</taxon>
        <taxon>Mucoromycetes</taxon>
        <taxon>Mucorales</taxon>
        <taxon>Mucorineae</taxon>
        <taxon>Rhizopodaceae</taxon>
        <taxon>Rhizopus</taxon>
    </lineage>
</organism>
<accession>A0A1X0RJ38</accession>
<dbReference type="EMBL" id="KV921853">
    <property type="protein sequence ID" value="ORE12026.1"/>
    <property type="molecule type" value="Genomic_DNA"/>
</dbReference>
<gene>
    <name evidence="1" type="ORF">BCV72DRAFT_331742</name>
</gene>
<evidence type="ECO:0000313" key="1">
    <source>
        <dbReference type="EMBL" id="ORE12026.1"/>
    </source>
</evidence>
<reference evidence="1" key="1">
    <citation type="journal article" date="2016" name="Proc. Natl. Acad. Sci. U.S.A.">
        <title>Lipid metabolic changes in an early divergent fungus govern the establishment of a mutualistic symbiosis with endobacteria.</title>
        <authorList>
            <person name="Lastovetsky O.A."/>
            <person name="Gaspar M.L."/>
            <person name="Mondo S.J."/>
            <person name="LaButti K.M."/>
            <person name="Sandor L."/>
            <person name="Grigoriev I.V."/>
            <person name="Henry S.A."/>
            <person name="Pawlowska T.E."/>
        </authorList>
    </citation>
    <scope>NUCLEOTIDE SEQUENCE [LARGE SCALE GENOMIC DNA]</scope>
    <source>
        <strain evidence="1">ATCC 52814</strain>
    </source>
</reference>
<protein>
    <submittedName>
        <fullName evidence="1">Uncharacterized protein</fullName>
    </submittedName>
</protein>
<dbReference type="Proteomes" id="UP000242414">
    <property type="component" value="Unassembled WGS sequence"/>
</dbReference>
<dbReference type="PANTHER" id="PTHR43016:SF16">
    <property type="entry name" value="METALLOPROTEASE, PUTATIVE (AFU_ORTHOLOGUE AFUA_4G07610)-RELATED"/>
    <property type="match status" value="1"/>
</dbReference>
<dbReference type="AlphaFoldDB" id="A0A1X0RJ38"/>